<evidence type="ECO:0000313" key="4">
    <source>
        <dbReference type="Proteomes" id="UP000283734"/>
    </source>
</evidence>
<comment type="caution">
    <text evidence="3">The sequence shown here is derived from an EMBL/GenBank/DDBJ whole genome shotgun (WGS) entry which is preliminary data.</text>
</comment>
<protein>
    <submittedName>
        <fullName evidence="3">FAD-dependent oxidoreductase</fullName>
    </submittedName>
</protein>
<dbReference type="GO" id="GO:0016491">
    <property type="term" value="F:oxidoreductase activity"/>
    <property type="evidence" value="ECO:0007669"/>
    <property type="project" value="UniProtKB-KW"/>
</dbReference>
<feature type="domain" description="FAD dependent oxidoreductase" evidence="2">
    <location>
        <begin position="3"/>
        <end position="339"/>
    </location>
</feature>
<name>A0A418XTG2_9GAMM</name>
<dbReference type="GO" id="GO:0005737">
    <property type="term" value="C:cytoplasm"/>
    <property type="evidence" value="ECO:0007669"/>
    <property type="project" value="TreeGrafter"/>
</dbReference>
<dbReference type="SUPFAM" id="SSF51905">
    <property type="entry name" value="FAD/NAD(P)-binding domain"/>
    <property type="match status" value="1"/>
</dbReference>
<dbReference type="PANTHER" id="PTHR13847">
    <property type="entry name" value="SARCOSINE DEHYDROGENASE-RELATED"/>
    <property type="match status" value="1"/>
</dbReference>
<dbReference type="Gene3D" id="3.30.9.10">
    <property type="entry name" value="D-Amino Acid Oxidase, subunit A, domain 2"/>
    <property type="match status" value="1"/>
</dbReference>
<dbReference type="EMBL" id="QYYA01000007">
    <property type="protein sequence ID" value="RJG15960.1"/>
    <property type="molecule type" value="Genomic_DNA"/>
</dbReference>
<dbReference type="SUPFAM" id="SSF54373">
    <property type="entry name" value="FAD-linked reductases, C-terminal domain"/>
    <property type="match status" value="1"/>
</dbReference>
<sequence>MSDVLVLGGGIVALLSALELTERGASVTIVEGDQPPASWAGGGILSPLYAWRHSSLLNQLTFDGVDRYRRLVGMLESDGYAPPGGLLNLNGMWVQGDEKERERALRWASEWGLNCEAQSSDGLSGRMMAKGLEGVFFPGLGNVRNPGLLKALRACLLARGVKNHKARISDIRRQGRNVIFLAEDGRQWRADKTVVGMGAGTGALLEKLGVQLPLFPAKGEMLLYQLSPGDVSSVLLTEAGYLIPRNDGAVLVGSTLRKGDASFYPTVSGRYRLERLAQTLMPELEKARPAYHWAGVRPGSDRDYPFIGAVPGADGVYVATGHYRNGLVAAPATAELLAQVLCGVAPSIDPSGYSLPSSSRSSSSFLRR</sequence>
<dbReference type="Proteomes" id="UP000283734">
    <property type="component" value="Unassembled WGS sequence"/>
</dbReference>
<proteinExistence type="predicted"/>
<dbReference type="InterPro" id="IPR036188">
    <property type="entry name" value="FAD/NAD-bd_sf"/>
</dbReference>
<evidence type="ECO:0000259" key="2">
    <source>
        <dbReference type="Pfam" id="PF01266"/>
    </source>
</evidence>
<keyword evidence="4" id="KW-1185">Reference proteome</keyword>
<accession>A0A418XTG2</accession>
<gene>
    <name evidence="3" type="ORF">D4A39_15935</name>
</gene>
<dbReference type="AlphaFoldDB" id="A0A418XTG2"/>
<dbReference type="PANTHER" id="PTHR13847:SF289">
    <property type="entry name" value="GLYCINE OXIDASE"/>
    <property type="match status" value="1"/>
</dbReference>
<evidence type="ECO:0000313" key="3">
    <source>
        <dbReference type="EMBL" id="RJG15960.1"/>
    </source>
</evidence>
<reference evidence="3 4" key="1">
    <citation type="submission" date="2018-09" db="EMBL/GenBank/DDBJ databases">
        <title>Alcanivorax profundi sp. nov., isolated from 1000 m-depth seawater of the Mariana Trench.</title>
        <authorList>
            <person name="Liu J."/>
        </authorList>
    </citation>
    <scope>NUCLEOTIDE SEQUENCE [LARGE SCALE GENOMIC DNA]</scope>
    <source>
        <strain evidence="3 4">MTEO17</strain>
    </source>
</reference>
<dbReference type="InterPro" id="IPR006076">
    <property type="entry name" value="FAD-dep_OxRdtase"/>
</dbReference>
<evidence type="ECO:0000256" key="1">
    <source>
        <dbReference type="ARBA" id="ARBA00023002"/>
    </source>
</evidence>
<dbReference type="RefSeq" id="WP_119918540.1">
    <property type="nucleotide sequence ID" value="NZ_CAXGPP010000007.1"/>
</dbReference>
<dbReference type="Pfam" id="PF01266">
    <property type="entry name" value="DAO"/>
    <property type="match status" value="1"/>
</dbReference>
<dbReference type="Gene3D" id="3.50.50.60">
    <property type="entry name" value="FAD/NAD(P)-binding domain"/>
    <property type="match status" value="1"/>
</dbReference>
<dbReference type="OrthoDB" id="9805337at2"/>
<organism evidence="3 4">
    <name type="scientific">Alcanivorax profundi</name>
    <dbReference type="NCBI Taxonomy" id="2338368"/>
    <lineage>
        <taxon>Bacteria</taxon>
        <taxon>Pseudomonadati</taxon>
        <taxon>Pseudomonadota</taxon>
        <taxon>Gammaproteobacteria</taxon>
        <taxon>Oceanospirillales</taxon>
        <taxon>Alcanivoracaceae</taxon>
        <taxon>Alcanivorax</taxon>
    </lineage>
</organism>
<keyword evidence="1" id="KW-0560">Oxidoreductase</keyword>